<dbReference type="GO" id="GO:0016887">
    <property type="term" value="F:ATP hydrolysis activity"/>
    <property type="evidence" value="ECO:0007669"/>
    <property type="project" value="InterPro"/>
</dbReference>
<gene>
    <name evidence="1" type="ORF">GWK63_08140</name>
</gene>
<reference evidence="1 2" key="1">
    <citation type="submission" date="2020-03" db="EMBL/GenBank/DDBJ databases">
        <title>Isolation of cellulose-producing strains, genome characterization and application of the synthesized cellulose films as an economical and sustainable material for piezoelectric sensor construction.</title>
        <authorList>
            <person name="Mangayil R.K."/>
        </authorList>
    </citation>
    <scope>NUCLEOTIDE SEQUENCE [LARGE SCALE GENOMIC DNA]</scope>
    <source>
        <strain evidence="1 2">ENS 9a1a</strain>
    </source>
</reference>
<dbReference type="InterPro" id="IPR027417">
    <property type="entry name" value="P-loop_NTPase"/>
</dbReference>
<accession>A0A181CAR5</accession>
<dbReference type="PANTHER" id="PTHR43718">
    <property type="entry name" value="LON PROTEASE"/>
    <property type="match status" value="1"/>
</dbReference>
<dbReference type="KEGG" id="kre:GWK63_08140"/>
<dbReference type="PANTHER" id="PTHR43718:SF2">
    <property type="entry name" value="LON PROTEASE HOMOLOG, MITOCHONDRIAL"/>
    <property type="match status" value="1"/>
</dbReference>
<dbReference type="SUPFAM" id="SSF52540">
    <property type="entry name" value="P-loop containing nucleoside triphosphate hydrolases"/>
    <property type="match status" value="1"/>
</dbReference>
<dbReference type="InterPro" id="IPR003959">
    <property type="entry name" value="ATPase_AAA_core"/>
</dbReference>
<dbReference type="GO" id="GO:0006515">
    <property type="term" value="P:protein quality control for misfolded or incompletely synthesized proteins"/>
    <property type="evidence" value="ECO:0007669"/>
    <property type="project" value="TreeGrafter"/>
</dbReference>
<evidence type="ECO:0000313" key="2">
    <source>
        <dbReference type="Proteomes" id="UP000502533"/>
    </source>
</evidence>
<dbReference type="EMBL" id="CP050139">
    <property type="protein sequence ID" value="QIP35436.1"/>
    <property type="molecule type" value="Genomic_DNA"/>
</dbReference>
<dbReference type="SMART" id="SM00382">
    <property type="entry name" value="AAA"/>
    <property type="match status" value="1"/>
</dbReference>
<organism evidence="1 2">
    <name type="scientific">Komagataeibacter rhaeticus</name>
    <dbReference type="NCBI Taxonomy" id="215221"/>
    <lineage>
        <taxon>Bacteria</taxon>
        <taxon>Pseudomonadati</taxon>
        <taxon>Pseudomonadota</taxon>
        <taxon>Alphaproteobacteria</taxon>
        <taxon>Acetobacterales</taxon>
        <taxon>Acetobacteraceae</taxon>
        <taxon>Komagataeibacter</taxon>
    </lineage>
</organism>
<dbReference type="GeneID" id="85022121"/>
<dbReference type="InterPro" id="IPR003593">
    <property type="entry name" value="AAA+_ATPase"/>
</dbReference>
<dbReference type="AlphaFoldDB" id="A0A181CAR5"/>
<sequence length="694" mass="78943">MYLLWNNDWFQDGNETPYLCLYEKNNSILCHIMAALLDYNTGRATEDRLSCLDDMRLTVSLVSRPDPYKVNYMDWVMLMERFALAMFRSISVPEKKKIGSDEYLQAVRHHVYEKICMLVFYTCYGRDHGRAQDVYMSFITGGRMPVDGLPDYARKQQYLSFIRAFFRKIKEFEDIALGTSSVIAGDSNFTYKNIIKKTVQEMLYINSPDIFQYIVIQEEDIPPAAFSMVMCDVTARLISINGGSYDDYSNILYDRFMDDGTRSLCINKAKELYDNISRFLSGSDERKRETSVRRKFSPFYQSAEEIMQDRDGRELLDRQSMSLVIDVISGKKGDSDGHMNAEMIMLTDDDDLPAPFGAGEEGGDDDMLSGTGGVCDNPVTGDDGTDIATGNAGPDVNRKDTVFAHEVVVFRDGIPDAKLKRHARNSGAPSSLENLCAPLPLKIPAVVDTSALERKFPHARHAIREMRRTYDTRARFGKFIRPRPILLVGPSGTGKSTLAREFFRCMDIPTSTRNVSSMPDSFYLTGNHKGFSESGPSEVLEEMARTKCPNMAFILDEIDKAPRHRDYGCFQDALLMVLDRKEAETFKDFWLNLTADLSWLSWVLTANDVDRLTAPLRSRCTVIQVNAPTASDVPVLARNLIREIEEERGLYPGWYQLDNMDMTALKKVFRGDLRTFRKYVEVVADSKDDHMVRA</sequence>
<dbReference type="Proteomes" id="UP000502533">
    <property type="component" value="Chromosome"/>
</dbReference>
<dbReference type="Gene3D" id="3.40.50.300">
    <property type="entry name" value="P-loop containing nucleotide triphosphate hydrolases"/>
    <property type="match status" value="1"/>
</dbReference>
<protein>
    <submittedName>
        <fullName evidence="1">AAA family ATPase</fullName>
    </submittedName>
</protein>
<dbReference type="RefSeq" id="WP_007398701.1">
    <property type="nucleotide sequence ID" value="NZ_CALMTF010000093.1"/>
</dbReference>
<dbReference type="GO" id="GO:0007005">
    <property type="term" value="P:mitochondrion organization"/>
    <property type="evidence" value="ECO:0007669"/>
    <property type="project" value="TreeGrafter"/>
</dbReference>
<dbReference type="GO" id="GO:0004176">
    <property type="term" value="F:ATP-dependent peptidase activity"/>
    <property type="evidence" value="ECO:0007669"/>
    <property type="project" value="InterPro"/>
</dbReference>
<dbReference type="GO" id="GO:0004252">
    <property type="term" value="F:serine-type endopeptidase activity"/>
    <property type="evidence" value="ECO:0007669"/>
    <property type="project" value="InterPro"/>
</dbReference>
<dbReference type="GO" id="GO:0051131">
    <property type="term" value="P:chaperone-mediated protein complex assembly"/>
    <property type="evidence" value="ECO:0007669"/>
    <property type="project" value="TreeGrafter"/>
</dbReference>
<dbReference type="GO" id="GO:0003697">
    <property type="term" value="F:single-stranded DNA binding"/>
    <property type="evidence" value="ECO:0007669"/>
    <property type="project" value="TreeGrafter"/>
</dbReference>
<keyword evidence="2" id="KW-1185">Reference proteome</keyword>
<proteinExistence type="predicted"/>
<dbReference type="GO" id="GO:0005524">
    <property type="term" value="F:ATP binding"/>
    <property type="evidence" value="ECO:0007669"/>
    <property type="project" value="InterPro"/>
</dbReference>
<evidence type="ECO:0000313" key="1">
    <source>
        <dbReference type="EMBL" id="QIP35436.1"/>
    </source>
</evidence>
<dbReference type="InterPro" id="IPR027065">
    <property type="entry name" value="Lon_Prtase"/>
</dbReference>
<dbReference type="Pfam" id="PF00004">
    <property type="entry name" value="AAA"/>
    <property type="match status" value="1"/>
</dbReference>
<name>A0A181CAR5_9PROT</name>